<sequence length="641" mass="68659">MRTLVLVIFLSIRTFFFSASPVEATEDVGRHPSRQLAQLDTGDTTACAAAIADVLAAPNATWRDASVNSSALQAQFLHIIQSYLASDQHCRIKLPSNGSGVLLVTWMQYPSWHNGIITEWVHRLKTDGETAPYFTHVELMDPEQLPPPAALTDASLLQDYNAAQEELVVVSADMSGFSPSWMVEQEGIVSFTENVCIDKTNPQGPLFPRAFLLLFYRADVLDALYESGHYGLCITTDPNCGRLGDILAAIAASVVQTSSTMQGYVFDLAAAPPAAPPLVNGTAWRYGMEVLRRLLQYNAPDYNTTDSTGPGSFDTAAKRCHAYSPWFASGGCLFTIDLDIAFLWMARVGKLPLPRPAVVKVAPLPGSSQVMDAENQDGSTNESAAAVAARSYNGNLVSCSSSPHLCVVSGNHDALYLTSAGQAPAALAVARDARAKCGVTEAVRMEGAAVAAAATAAAAATTAPAAAAQMAAAKSRNRAPYSIFLDYYTYINYGSFAVVDLAQEMSLIQRHISSRIETERKERQAALDVMRQAAAAAAASGGSGGGNVTVTPGNSSSWNTSSYPATPWFKWTLSHAALELQSTKPGVEAAAAVLSRLFILATEAYSPNTVRTTYEMSINAARWQAPYPDRQQIPRKKKYLS</sequence>
<dbReference type="InParanoid" id="D8U6I3"/>
<dbReference type="PANTHER" id="PTHR43081">
    <property type="entry name" value="ADENYLATE CYCLASE, TERMINAL-DIFFERENTIATION SPECIFIC-RELATED"/>
    <property type="match status" value="1"/>
</dbReference>
<evidence type="ECO:0000313" key="3">
    <source>
        <dbReference type="Proteomes" id="UP000001058"/>
    </source>
</evidence>
<accession>D8U6I3</accession>
<dbReference type="EMBL" id="GL378362">
    <property type="protein sequence ID" value="EFJ44719.1"/>
    <property type="molecule type" value="Genomic_DNA"/>
</dbReference>
<organism evidence="3">
    <name type="scientific">Volvox carteri f. nagariensis</name>
    <dbReference type="NCBI Taxonomy" id="3068"/>
    <lineage>
        <taxon>Eukaryota</taxon>
        <taxon>Viridiplantae</taxon>
        <taxon>Chlorophyta</taxon>
        <taxon>core chlorophytes</taxon>
        <taxon>Chlorophyceae</taxon>
        <taxon>CS clade</taxon>
        <taxon>Chlamydomonadales</taxon>
        <taxon>Volvocaceae</taxon>
        <taxon>Volvox</taxon>
    </lineage>
</organism>
<feature type="chain" id="PRO_5003124220" evidence="1">
    <location>
        <begin position="25"/>
        <end position="641"/>
    </location>
</feature>
<dbReference type="OrthoDB" id="544542at2759"/>
<dbReference type="PANTHER" id="PTHR43081:SF1">
    <property type="entry name" value="ADENYLATE CYCLASE, TERMINAL-DIFFERENTIATION SPECIFIC"/>
    <property type="match status" value="1"/>
</dbReference>
<protein>
    <submittedName>
        <fullName evidence="2">Uncharacterized protein</fullName>
    </submittedName>
</protein>
<evidence type="ECO:0000313" key="2">
    <source>
        <dbReference type="EMBL" id="EFJ44719.1"/>
    </source>
</evidence>
<proteinExistence type="predicted"/>
<dbReference type="STRING" id="3068.D8U6I3"/>
<name>D8U6I3_VOLCA</name>
<evidence type="ECO:0000256" key="1">
    <source>
        <dbReference type="SAM" id="SignalP"/>
    </source>
</evidence>
<gene>
    <name evidence="2" type="ORF">VOLCADRAFT_95069</name>
</gene>
<reference evidence="2 3" key="1">
    <citation type="journal article" date="2010" name="Science">
        <title>Genomic analysis of organismal complexity in the multicellular green alga Volvox carteri.</title>
        <authorList>
            <person name="Prochnik S.E."/>
            <person name="Umen J."/>
            <person name="Nedelcu A.M."/>
            <person name="Hallmann A."/>
            <person name="Miller S.M."/>
            <person name="Nishii I."/>
            <person name="Ferris P."/>
            <person name="Kuo A."/>
            <person name="Mitros T."/>
            <person name="Fritz-Laylin L.K."/>
            <person name="Hellsten U."/>
            <person name="Chapman J."/>
            <person name="Simakov O."/>
            <person name="Rensing S.A."/>
            <person name="Terry A."/>
            <person name="Pangilinan J."/>
            <person name="Kapitonov V."/>
            <person name="Jurka J."/>
            <person name="Salamov A."/>
            <person name="Shapiro H."/>
            <person name="Schmutz J."/>
            <person name="Grimwood J."/>
            <person name="Lindquist E."/>
            <person name="Lucas S."/>
            <person name="Grigoriev I.V."/>
            <person name="Schmitt R."/>
            <person name="Kirk D."/>
            <person name="Rokhsar D.S."/>
        </authorList>
    </citation>
    <scope>NUCLEOTIDE SEQUENCE [LARGE SCALE GENOMIC DNA]</scope>
    <source>
        <strain evidence="3">f. Nagariensis / Eve</strain>
    </source>
</reference>
<feature type="signal peptide" evidence="1">
    <location>
        <begin position="1"/>
        <end position="24"/>
    </location>
</feature>
<dbReference type="KEGG" id="vcn:VOLCADRAFT_95069"/>
<keyword evidence="3" id="KW-1185">Reference proteome</keyword>
<dbReference type="AlphaFoldDB" id="D8U6I3"/>
<dbReference type="InterPro" id="IPR050697">
    <property type="entry name" value="Adenylyl/Guanylyl_Cyclase_3/4"/>
</dbReference>
<dbReference type="GeneID" id="9624212"/>
<dbReference type="Proteomes" id="UP000001058">
    <property type="component" value="Unassembled WGS sequence"/>
</dbReference>
<keyword evidence="1" id="KW-0732">Signal</keyword>
<dbReference type="RefSeq" id="XP_002954295.1">
    <property type="nucleotide sequence ID" value="XM_002954249.1"/>
</dbReference>